<dbReference type="PANTHER" id="PTHR48435">
    <property type="entry name" value="POLYPROTEIN"/>
    <property type="match status" value="1"/>
</dbReference>
<sequence>MYRRRADGGGGASTITGGGTLVDPLEFEAARVSCSAAAGETGESATKRAKTLGDGSGSTSEEDGGKSGSASGIGVGDKESIDGEGRTRLAGRKVVRIGLYGVRMQEETGPNPTVDHGGFGHQTVQPSISSIRKGLPVTARIALLNTRFLEYEHAVIGTVLTTLNAGSIVVTFFPDFVVSLCDPHVASTFKVQQQHETIKATDFRFKRLPDGRVKTIFETQRTGEPSNPEFQLMITPILVPEEIITPINSFGADGHRIYTDWINGHFIWDVDPSMCDPECSCGEESDDDDDDYVWSDYESDEDDDFSSCNDSDDDYDEPDPDDRPSFRTPHPCMMFQYDTDFPPMERYVDSAQKYSSKPYVQNNVVDTEGKLKPLTQAEEVLNWQTTNARAQNRSLTTLDAKMDRVLAKPLFTTQPLFGESPPPSPPDFSKYFFMASSIPTDLPKAPPKQSRKKYTPEEKQKTPETSTPPVAQQHVSHTLMATQPKPKTYPITPEPFVTPSTESYEIPSEPEPPETTHLSAFVMRRMKIPIVHPQRIMIPTQKEARILMLTLQTLHLS</sequence>
<reference evidence="2" key="1">
    <citation type="submission" date="2020-06" db="EMBL/GenBank/DDBJ databases">
        <authorList>
            <person name="Li T."/>
            <person name="Hu X."/>
            <person name="Zhang T."/>
            <person name="Song X."/>
            <person name="Zhang H."/>
            <person name="Dai N."/>
            <person name="Sheng W."/>
            <person name="Hou X."/>
            <person name="Wei L."/>
        </authorList>
    </citation>
    <scope>NUCLEOTIDE SEQUENCE</scope>
    <source>
        <strain evidence="2">KEN1</strain>
        <tissue evidence="2">Leaf</tissue>
    </source>
</reference>
<feature type="region of interest" description="Disordered" evidence="1">
    <location>
        <begin position="279"/>
        <end position="330"/>
    </location>
</feature>
<reference evidence="2" key="2">
    <citation type="journal article" date="2024" name="Plant">
        <title>Genomic evolution and insights into agronomic trait innovations of Sesamum species.</title>
        <authorList>
            <person name="Miao H."/>
            <person name="Wang L."/>
            <person name="Qu L."/>
            <person name="Liu H."/>
            <person name="Sun Y."/>
            <person name="Le M."/>
            <person name="Wang Q."/>
            <person name="Wei S."/>
            <person name="Zheng Y."/>
            <person name="Lin W."/>
            <person name="Duan Y."/>
            <person name="Cao H."/>
            <person name="Xiong S."/>
            <person name="Wang X."/>
            <person name="Wei L."/>
            <person name="Li C."/>
            <person name="Ma Q."/>
            <person name="Ju M."/>
            <person name="Zhao R."/>
            <person name="Li G."/>
            <person name="Mu C."/>
            <person name="Tian Q."/>
            <person name="Mei H."/>
            <person name="Zhang T."/>
            <person name="Gao T."/>
            <person name="Zhang H."/>
        </authorList>
    </citation>
    <scope>NUCLEOTIDE SEQUENCE</scope>
    <source>
        <strain evidence="2">KEN1</strain>
    </source>
</reference>
<comment type="caution">
    <text evidence="2">The sequence shown here is derived from an EMBL/GenBank/DDBJ whole genome shotgun (WGS) entry which is preliminary data.</text>
</comment>
<dbReference type="InterPro" id="IPR028919">
    <property type="entry name" value="Viral_movement"/>
</dbReference>
<dbReference type="Pfam" id="PF01107">
    <property type="entry name" value="MP"/>
    <property type="match status" value="1"/>
</dbReference>
<proteinExistence type="predicted"/>
<feature type="compositionally biased region" description="Polar residues" evidence="1">
    <location>
        <begin position="463"/>
        <end position="474"/>
    </location>
</feature>
<dbReference type="PANTHER" id="PTHR48435:SF1">
    <property type="entry name" value="POLYPROTEIN"/>
    <property type="match status" value="1"/>
</dbReference>
<organism evidence="2">
    <name type="scientific">Sesamum latifolium</name>
    <dbReference type="NCBI Taxonomy" id="2727402"/>
    <lineage>
        <taxon>Eukaryota</taxon>
        <taxon>Viridiplantae</taxon>
        <taxon>Streptophyta</taxon>
        <taxon>Embryophyta</taxon>
        <taxon>Tracheophyta</taxon>
        <taxon>Spermatophyta</taxon>
        <taxon>Magnoliopsida</taxon>
        <taxon>eudicotyledons</taxon>
        <taxon>Gunneridae</taxon>
        <taxon>Pentapetalae</taxon>
        <taxon>asterids</taxon>
        <taxon>lamiids</taxon>
        <taxon>Lamiales</taxon>
        <taxon>Pedaliaceae</taxon>
        <taxon>Sesamum</taxon>
    </lineage>
</organism>
<name>A0AAW2XSV7_9LAMI</name>
<evidence type="ECO:0000313" key="2">
    <source>
        <dbReference type="EMBL" id="KAL0455381.1"/>
    </source>
</evidence>
<feature type="region of interest" description="Disordered" evidence="1">
    <location>
        <begin position="439"/>
        <end position="474"/>
    </location>
</feature>
<feature type="region of interest" description="Disordered" evidence="1">
    <location>
        <begin position="1"/>
        <end position="20"/>
    </location>
</feature>
<feature type="compositionally biased region" description="Acidic residues" evidence="1">
    <location>
        <begin position="281"/>
        <end position="320"/>
    </location>
</feature>
<dbReference type="InterPro" id="IPR053098">
    <property type="entry name" value="Petuviruses_polyprotein"/>
</dbReference>
<gene>
    <name evidence="2" type="ORF">Slati_0877300</name>
</gene>
<accession>A0AAW2XSV7</accession>
<dbReference type="EMBL" id="JACGWN010000003">
    <property type="protein sequence ID" value="KAL0455381.1"/>
    <property type="molecule type" value="Genomic_DNA"/>
</dbReference>
<feature type="region of interest" description="Disordered" evidence="1">
    <location>
        <begin position="34"/>
        <end position="85"/>
    </location>
</feature>
<dbReference type="AlphaFoldDB" id="A0AAW2XSV7"/>
<evidence type="ECO:0000256" key="1">
    <source>
        <dbReference type="SAM" id="MobiDB-lite"/>
    </source>
</evidence>
<feature type="compositionally biased region" description="Basic and acidic residues" evidence="1">
    <location>
        <begin position="76"/>
        <end position="85"/>
    </location>
</feature>
<protein>
    <submittedName>
        <fullName evidence="2">Polyprotein</fullName>
    </submittedName>
</protein>
<feature type="compositionally biased region" description="Gly residues" evidence="1">
    <location>
        <begin position="8"/>
        <end position="20"/>
    </location>
</feature>